<protein>
    <recommendedName>
        <fullName evidence="2">Peptidase M16 N-terminal domain-containing protein</fullName>
    </recommendedName>
</protein>
<evidence type="ECO:0000259" key="2">
    <source>
        <dbReference type="Pfam" id="PF00675"/>
    </source>
</evidence>
<dbReference type="EMBL" id="UINC01059165">
    <property type="protein sequence ID" value="SVB82269.1"/>
    <property type="molecule type" value="Genomic_DNA"/>
</dbReference>
<accession>A0A382H504</accession>
<reference evidence="3" key="1">
    <citation type="submission" date="2018-05" db="EMBL/GenBank/DDBJ databases">
        <authorList>
            <person name="Lanie J.A."/>
            <person name="Ng W.-L."/>
            <person name="Kazmierczak K.M."/>
            <person name="Andrzejewski T.M."/>
            <person name="Davidsen T.M."/>
            <person name="Wayne K.J."/>
            <person name="Tettelin H."/>
            <person name="Glass J.I."/>
            <person name="Rusch D."/>
            <person name="Podicherti R."/>
            <person name="Tsui H.-C.T."/>
            <person name="Winkler M.E."/>
        </authorList>
    </citation>
    <scope>NUCLEOTIDE SEQUENCE</scope>
</reference>
<dbReference type="GO" id="GO:0046872">
    <property type="term" value="F:metal ion binding"/>
    <property type="evidence" value="ECO:0007669"/>
    <property type="project" value="InterPro"/>
</dbReference>
<dbReference type="InterPro" id="IPR050361">
    <property type="entry name" value="MPP/UQCRC_Complex"/>
</dbReference>
<name>A0A382H504_9ZZZZ</name>
<sequence length="169" mass="18992">MGFFNKQVRENNLSHGINTYVLPTSVKDIVTISGSFLGGTLYSPTNNPQISTLTAAMLDKGTTNQNKYEISDALDSVGAELRFGNTRHHIYFTGHCLTNNINMVIDILTEQLRAPAFIDDEINKLKTRMLGKLDQSLEDTKKQALISFLRSLYPKNPPNYRYKTSETIS</sequence>
<dbReference type="InterPro" id="IPR011765">
    <property type="entry name" value="Pept_M16_N"/>
</dbReference>
<dbReference type="PANTHER" id="PTHR11851:SF49">
    <property type="entry name" value="MITOCHONDRIAL-PROCESSING PEPTIDASE SUBUNIT ALPHA"/>
    <property type="match status" value="1"/>
</dbReference>
<feature type="non-terminal residue" evidence="3">
    <location>
        <position position="169"/>
    </location>
</feature>
<evidence type="ECO:0000256" key="1">
    <source>
        <dbReference type="ARBA" id="ARBA00007261"/>
    </source>
</evidence>
<dbReference type="SUPFAM" id="SSF63411">
    <property type="entry name" value="LuxS/MPP-like metallohydrolase"/>
    <property type="match status" value="1"/>
</dbReference>
<dbReference type="Pfam" id="PF00675">
    <property type="entry name" value="Peptidase_M16"/>
    <property type="match status" value="1"/>
</dbReference>
<proteinExistence type="inferred from homology"/>
<dbReference type="Gene3D" id="3.30.830.10">
    <property type="entry name" value="Metalloenzyme, LuxS/M16 peptidase-like"/>
    <property type="match status" value="1"/>
</dbReference>
<gene>
    <name evidence="3" type="ORF">METZ01_LOCUS235123</name>
</gene>
<comment type="similarity">
    <text evidence="1">Belongs to the peptidase M16 family.</text>
</comment>
<dbReference type="PANTHER" id="PTHR11851">
    <property type="entry name" value="METALLOPROTEASE"/>
    <property type="match status" value="1"/>
</dbReference>
<dbReference type="InterPro" id="IPR011249">
    <property type="entry name" value="Metalloenz_LuxS/M16"/>
</dbReference>
<feature type="domain" description="Peptidase M16 N-terminal" evidence="2">
    <location>
        <begin position="27"/>
        <end position="133"/>
    </location>
</feature>
<evidence type="ECO:0000313" key="3">
    <source>
        <dbReference type="EMBL" id="SVB82269.1"/>
    </source>
</evidence>
<dbReference type="AlphaFoldDB" id="A0A382H504"/>
<organism evidence="3">
    <name type="scientific">marine metagenome</name>
    <dbReference type="NCBI Taxonomy" id="408172"/>
    <lineage>
        <taxon>unclassified sequences</taxon>
        <taxon>metagenomes</taxon>
        <taxon>ecological metagenomes</taxon>
    </lineage>
</organism>